<dbReference type="STRING" id="745368.SAMN02745178_00634"/>
<dbReference type="GeneID" id="93337124"/>
<sequence length="110" mass="12893">MFEFLFVIGIVLAFYGYSAMKNPNVWGDQGRDEIKPENWNGYVVHNGQFMMYAGFFLAALAALDVIFDFAGWLYILILLGGLAMIFYPLAHWMHEKEGKWWPWPKHKKKK</sequence>
<evidence type="ECO:0000313" key="3">
    <source>
        <dbReference type="Proteomes" id="UP000190286"/>
    </source>
</evidence>
<name>A0A1T4WJ44_9FIRM</name>
<reference evidence="2 3" key="1">
    <citation type="submission" date="2017-02" db="EMBL/GenBank/DDBJ databases">
        <authorList>
            <person name="Peterson S.W."/>
        </authorList>
    </citation>
    <scope>NUCLEOTIDE SEQUENCE [LARGE SCALE GENOMIC DNA]</scope>
    <source>
        <strain evidence="2 3">ATCC 27749</strain>
    </source>
</reference>
<dbReference type="RefSeq" id="WP_143402660.1">
    <property type="nucleotide sequence ID" value="NZ_CAJKTF010000001.1"/>
</dbReference>
<gene>
    <name evidence="2" type="ORF">SAMN02745178_00634</name>
</gene>
<organism evidence="2 3">
    <name type="scientific">Gemmiger formicilis</name>
    <dbReference type="NCBI Taxonomy" id="745368"/>
    <lineage>
        <taxon>Bacteria</taxon>
        <taxon>Bacillati</taxon>
        <taxon>Bacillota</taxon>
        <taxon>Clostridia</taxon>
        <taxon>Eubacteriales</taxon>
        <taxon>Gemmiger</taxon>
    </lineage>
</organism>
<proteinExistence type="predicted"/>
<keyword evidence="1" id="KW-0472">Membrane</keyword>
<accession>A0A1T4WJ44</accession>
<keyword evidence="1" id="KW-0812">Transmembrane</keyword>
<dbReference type="Proteomes" id="UP000190286">
    <property type="component" value="Unassembled WGS sequence"/>
</dbReference>
<feature type="transmembrane region" description="Helical" evidence="1">
    <location>
        <begin position="72"/>
        <end position="93"/>
    </location>
</feature>
<dbReference type="AlphaFoldDB" id="A0A1T4WJ44"/>
<protein>
    <submittedName>
        <fullName evidence="2">Uncharacterized protein</fullName>
    </submittedName>
</protein>
<dbReference type="EMBL" id="FUYF01000003">
    <property type="protein sequence ID" value="SKA77332.1"/>
    <property type="molecule type" value="Genomic_DNA"/>
</dbReference>
<evidence type="ECO:0000313" key="2">
    <source>
        <dbReference type="EMBL" id="SKA77332.1"/>
    </source>
</evidence>
<feature type="transmembrane region" description="Helical" evidence="1">
    <location>
        <begin position="49"/>
        <end position="67"/>
    </location>
</feature>
<dbReference type="OrthoDB" id="1859859at2"/>
<keyword evidence="1" id="KW-1133">Transmembrane helix</keyword>
<evidence type="ECO:0000256" key="1">
    <source>
        <dbReference type="SAM" id="Phobius"/>
    </source>
</evidence>
<keyword evidence="3" id="KW-1185">Reference proteome</keyword>